<organism evidence="12">
    <name type="scientific">Solanum lycopersicum</name>
    <name type="common">Tomato</name>
    <name type="synonym">Lycopersicon esculentum</name>
    <dbReference type="NCBI Taxonomy" id="4081"/>
    <lineage>
        <taxon>Eukaryota</taxon>
        <taxon>Viridiplantae</taxon>
        <taxon>Streptophyta</taxon>
        <taxon>Embryophyta</taxon>
        <taxon>Tracheophyta</taxon>
        <taxon>Spermatophyta</taxon>
        <taxon>Magnoliopsida</taxon>
        <taxon>eudicotyledons</taxon>
        <taxon>Gunneridae</taxon>
        <taxon>Pentapetalae</taxon>
        <taxon>asterids</taxon>
        <taxon>lamiids</taxon>
        <taxon>Solanales</taxon>
        <taxon>Solanaceae</taxon>
        <taxon>Solanoideae</taxon>
        <taxon>Solaneae</taxon>
        <taxon>Solanum</taxon>
        <taxon>Solanum subgen. Lycopersicon</taxon>
    </lineage>
</organism>
<evidence type="ECO:0000256" key="6">
    <source>
        <dbReference type="ARBA" id="ARBA00022989"/>
    </source>
</evidence>
<dbReference type="InterPro" id="IPR034907">
    <property type="entry name" value="NDK-like_dom"/>
</dbReference>
<keyword evidence="7 10" id="KW-0472">Membrane</keyword>
<accession>A0A3Q7H0Y8</accession>
<feature type="transmembrane region" description="Helical" evidence="10">
    <location>
        <begin position="272"/>
        <end position="296"/>
    </location>
</feature>
<comment type="similarity">
    <text evidence="4">Belongs to the major facilitator superfamily. Proton-dependent oligopeptide transporter (POT/PTR) (TC 2.A.17) family.</text>
</comment>
<evidence type="ECO:0000256" key="9">
    <source>
        <dbReference type="PROSITE-ProRule" id="PRU00706"/>
    </source>
</evidence>
<name>A0A3Q7H0Y8_SOLLC</name>
<dbReference type="Gene3D" id="3.30.70.141">
    <property type="entry name" value="Nucleoside diphosphate kinase-like domain"/>
    <property type="match status" value="1"/>
</dbReference>
<proteinExistence type="inferred from homology"/>
<dbReference type="Gramene" id="Solyc06g075470.2.1">
    <property type="protein sequence ID" value="Solyc06g075470.2.1"/>
    <property type="gene ID" value="Solyc06g075470.2"/>
</dbReference>
<comment type="similarity">
    <text evidence="8">Belongs to the major facilitator superfamily. Phosphate:H(+) symporter (TC 2.A.1.9) family.</text>
</comment>
<dbReference type="SUPFAM" id="SSF54919">
    <property type="entry name" value="Nucleoside diphosphate kinase, NDK"/>
    <property type="match status" value="1"/>
</dbReference>
<evidence type="ECO:0000256" key="2">
    <source>
        <dbReference type="ARBA" id="ARBA00000937"/>
    </source>
</evidence>
<evidence type="ECO:0000256" key="4">
    <source>
        <dbReference type="ARBA" id="ARBA00005982"/>
    </source>
</evidence>
<reference evidence="12" key="1">
    <citation type="journal article" date="2012" name="Nature">
        <title>The tomato genome sequence provides insights into fleshy fruit evolution.</title>
        <authorList>
            <consortium name="Tomato Genome Consortium"/>
        </authorList>
    </citation>
    <scope>NUCLEOTIDE SEQUENCE [LARGE SCALE GENOMIC DNA]</scope>
    <source>
        <strain evidence="12">cv. Heinz 1706</strain>
    </source>
</reference>
<dbReference type="Gene3D" id="1.20.1250.20">
    <property type="entry name" value="MFS general substrate transporter like domains"/>
    <property type="match status" value="3"/>
</dbReference>
<comment type="catalytic activity">
    <reaction evidence="2">
        <text>a ribonucleoside 5'-diphosphate + ATP = a ribonucleoside 5'-triphosphate + ADP</text>
        <dbReference type="Rhea" id="RHEA:18113"/>
        <dbReference type="ChEBI" id="CHEBI:30616"/>
        <dbReference type="ChEBI" id="CHEBI:57930"/>
        <dbReference type="ChEBI" id="CHEBI:61557"/>
        <dbReference type="ChEBI" id="CHEBI:456216"/>
        <dbReference type="EC" id="2.7.4.6"/>
    </reaction>
</comment>
<dbReference type="AlphaFoldDB" id="A0A3Q7H0Y8"/>
<dbReference type="SMART" id="SM00562">
    <property type="entry name" value="NDK"/>
    <property type="match status" value="1"/>
</dbReference>
<dbReference type="PANTHER" id="PTHR11654">
    <property type="entry name" value="OLIGOPEPTIDE TRANSPORTER-RELATED"/>
    <property type="match status" value="1"/>
</dbReference>
<dbReference type="PROSITE" id="PS00469">
    <property type="entry name" value="NDPK"/>
    <property type="match status" value="1"/>
</dbReference>
<dbReference type="Pfam" id="PF00854">
    <property type="entry name" value="PTR2"/>
    <property type="match status" value="2"/>
</dbReference>
<evidence type="ECO:0000256" key="5">
    <source>
        <dbReference type="ARBA" id="ARBA00022692"/>
    </source>
</evidence>
<comment type="caution">
    <text evidence="9">Lacks conserved residue(s) required for the propagation of feature annotation.</text>
</comment>
<keyword evidence="13" id="KW-1185">Reference proteome</keyword>
<protein>
    <recommendedName>
        <fullName evidence="11">Nucleoside diphosphate kinase-like domain-containing protein</fullName>
    </recommendedName>
</protein>
<evidence type="ECO:0000313" key="12">
    <source>
        <dbReference type="EnsemblPlants" id="Solyc06g075470.2.1"/>
    </source>
</evidence>
<dbReference type="GO" id="GO:0004550">
    <property type="term" value="F:nucleoside diphosphate kinase activity"/>
    <property type="evidence" value="ECO:0007669"/>
    <property type="project" value="UniProtKB-EC"/>
</dbReference>
<feature type="transmembrane region" description="Helical" evidence="10">
    <location>
        <begin position="170"/>
        <end position="191"/>
    </location>
</feature>
<comment type="similarity">
    <text evidence="9">Belongs to the NDK family.</text>
</comment>
<dbReference type="OMA" id="ANLLTIW"/>
<feature type="transmembrane region" description="Helical" evidence="10">
    <location>
        <begin position="308"/>
        <end position="328"/>
    </location>
</feature>
<dbReference type="PaxDb" id="4081-Solyc06g075450.1.1"/>
<dbReference type="GO" id="GO:0055085">
    <property type="term" value="P:transmembrane transport"/>
    <property type="evidence" value="ECO:0000318"/>
    <property type="project" value="GO_Central"/>
</dbReference>
<feature type="transmembrane region" description="Helical" evidence="10">
    <location>
        <begin position="389"/>
        <end position="413"/>
    </location>
</feature>
<comment type="catalytic activity">
    <reaction evidence="1">
        <text>a 2'-deoxyribonucleoside 5'-diphosphate + ATP = a 2'-deoxyribonucleoside 5'-triphosphate + ADP</text>
        <dbReference type="Rhea" id="RHEA:44640"/>
        <dbReference type="ChEBI" id="CHEBI:30616"/>
        <dbReference type="ChEBI" id="CHEBI:61560"/>
        <dbReference type="ChEBI" id="CHEBI:73316"/>
        <dbReference type="ChEBI" id="CHEBI:456216"/>
        <dbReference type="EC" id="2.7.4.6"/>
    </reaction>
</comment>
<feature type="transmembrane region" description="Helical" evidence="10">
    <location>
        <begin position="51"/>
        <end position="70"/>
    </location>
</feature>
<dbReference type="Proteomes" id="UP000004994">
    <property type="component" value="Chromosome 6"/>
</dbReference>
<dbReference type="GO" id="GO:0005886">
    <property type="term" value="C:plasma membrane"/>
    <property type="evidence" value="ECO:0000318"/>
    <property type="project" value="GO_Central"/>
</dbReference>
<feature type="transmembrane region" description="Helical" evidence="10">
    <location>
        <begin position="334"/>
        <end position="354"/>
    </location>
</feature>
<evidence type="ECO:0000313" key="13">
    <source>
        <dbReference type="Proteomes" id="UP000004994"/>
    </source>
</evidence>
<dbReference type="PROSITE" id="PS51374">
    <property type="entry name" value="NDPK_LIKE"/>
    <property type="match status" value="1"/>
</dbReference>
<evidence type="ECO:0000256" key="7">
    <source>
        <dbReference type="ARBA" id="ARBA00023136"/>
    </source>
</evidence>
<comment type="subcellular location">
    <subcellularLocation>
        <location evidence="3">Membrane</location>
        <topology evidence="3">Multi-pass membrane protein</topology>
    </subcellularLocation>
</comment>
<evidence type="ECO:0000259" key="11">
    <source>
        <dbReference type="SMART" id="SM00562"/>
    </source>
</evidence>
<evidence type="ECO:0000256" key="10">
    <source>
        <dbReference type="SAM" id="Phobius"/>
    </source>
</evidence>
<dbReference type="InParanoid" id="A0A3Q7H0Y8"/>
<feature type="transmembrane region" description="Helical" evidence="10">
    <location>
        <begin position="130"/>
        <end position="150"/>
    </location>
</feature>
<keyword evidence="5 10" id="KW-0812">Transmembrane</keyword>
<feature type="transmembrane region" description="Helical" evidence="10">
    <location>
        <begin position="477"/>
        <end position="499"/>
    </location>
</feature>
<dbReference type="InterPro" id="IPR036850">
    <property type="entry name" value="NDK-like_dom_sf"/>
</dbReference>
<feature type="transmembrane region" description="Helical" evidence="10">
    <location>
        <begin position="505"/>
        <end position="525"/>
    </location>
</feature>
<feature type="transmembrane region" description="Helical" evidence="10">
    <location>
        <begin position="12"/>
        <end position="31"/>
    </location>
</feature>
<dbReference type="GO" id="GO:0022857">
    <property type="term" value="F:transmembrane transporter activity"/>
    <property type="evidence" value="ECO:0000318"/>
    <property type="project" value="GO_Central"/>
</dbReference>
<keyword evidence="6 10" id="KW-1133">Transmembrane helix</keyword>
<dbReference type="InterPro" id="IPR023005">
    <property type="entry name" value="Nucleoside_diP_kinase_AS"/>
</dbReference>
<dbReference type="InterPro" id="IPR036259">
    <property type="entry name" value="MFS_trans_sf"/>
</dbReference>
<dbReference type="InterPro" id="IPR000109">
    <property type="entry name" value="POT_fam"/>
</dbReference>
<dbReference type="SUPFAM" id="SSF103473">
    <property type="entry name" value="MFS general substrate transporter"/>
    <property type="match status" value="1"/>
</dbReference>
<sequence>MDRHIGPNFQIPAGSILVFVMVSTALFLALFDKFLFPTWKKLTGKSLTPLQRIGVGHLISFVSMGVSALVESKRLNVAKSNQGSKIVPMSVLWLVPQLAIVGIAEAFHFPGQVTFYYQEFPITLKNMATAMIQVIVGVSFYLTTALIDVVRRTTTWLPGNINNGRLDNVYWILVVGGILNFGYYVTCAWFYNYKTMKEVVDHSEGVIKYGRKLIGATDPQKSEPGTIRGDLAVVVGRNIIHGSDGPETAKDEIKLWFKPEELVRYTSNAEKWIYASFVGLALAFVGWTSNLIVYLIKEFDVESIDAAQITNLVNGAGSLIPVVAAVIADSFLASSVGFTLAFGGLTSNLIVYLIKEFNVESINAAQISNLVNGAGSLAPVVAAIIADSFLGCFTIIWISSIISLLGAILLALITTVDSLKPTPCEFGSTSCTPIPKIQYVVLYIAIALATLGNASLRSSLTTMGANQFDKPKDQGIFINWFFFFVAASTIVASTAILYVEDNVSWKAGFFICVAANVLGAAIFLLGTRFYNNSKPEGSPFTSLARVVVASIRKRKLPLPSTSEDLYQGLMLVEPSKTCRFLNRAAIKSEGDMAQQLSHGNFVQSKKLKISKP</sequence>
<dbReference type="Pfam" id="PF00334">
    <property type="entry name" value="NDK"/>
    <property type="match status" value="1"/>
</dbReference>
<feature type="transmembrane region" description="Helical" evidence="10">
    <location>
        <begin position="437"/>
        <end position="456"/>
    </location>
</feature>
<reference evidence="12" key="2">
    <citation type="submission" date="2019-01" db="UniProtKB">
        <authorList>
            <consortium name="EnsemblPlants"/>
        </authorList>
    </citation>
    <scope>IDENTIFICATION</scope>
    <source>
        <strain evidence="12">cv. Heinz 1706</strain>
    </source>
</reference>
<evidence type="ECO:0000256" key="3">
    <source>
        <dbReference type="ARBA" id="ARBA00004141"/>
    </source>
</evidence>
<dbReference type="EnsemblPlants" id="Solyc06g075470.2.1">
    <property type="protein sequence ID" value="Solyc06g075470.2.1"/>
    <property type="gene ID" value="Solyc06g075470.2"/>
</dbReference>
<evidence type="ECO:0000256" key="8">
    <source>
        <dbReference type="ARBA" id="ARBA00044504"/>
    </source>
</evidence>
<feature type="transmembrane region" description="Helical" evidence="10">
    <location>
        <begin position="91"/>
        <end position="110"/>
    </location>
</feature>
<evidence type="ECO:0000256" key="1">
    <source>
        <dbReference type="ARBA" id="ARBA00000082"/>
    </source>
</evidence>
<feature type="domain" description="Nucleoside diphosphate kinase-like" evidence="11">
    <location>
        <begin position="140"/>
        <end position="264"/>
    </location>
</feature>